<comment type="function">
    <text evidence="10">Pyrophosphatase that catalyzes the hydrolysis of nucleoside triphosphates to their monophosphate derivatives, with a high preference for the non-canonical purine nucleotides XTP (xanthosine triphosphate), dITP (deoxyinosine triphosphate) and ITP. Seems to function as a house-cleaning enzyme that removes non-canonical purine nucleotides from the nucleotide pool, thus preventing their incorporation into DNA/RNA and avoiding chromosomal lesions.</text>
</comment>
<evidence type="ECO:0000313" key="13">
    <source>
        <dbReference type="Proteomes" id="UP000184442"/>
    </source>
</evidence>
<dbReference type="PANTHER" id="PTHR11067">
    <property type="entry name" value="INOSINE TRIPHOSPHATE PYROPHOSPHATASE/HAM1 PROTEIN"/>
    <property type="match status" value="1"/>
</dbReference>
<dbReference type="Gene3D" id="3.90.950.10">
    <property type="match status" value="1"/>
</dbReference>
<dbReference type="GO" id="GO:0036222">
    <property type="term" value="F:XTP diphosphatase activity"/>
    <property type="evidence" value="ECO:0007669"/>
    <property type="project" value="UniProtKB-UniRule"/>
</dbReference>
<evidence type="ECO:0000256" key="7">
    <source>
        <dbReference type="ARBA" id="ARBA00023080"/>
    </source>
</evidence>
<dbReference type="RefSeq" id="WP_073025403.1">
    <property type="nucleotide sequence ID" value="NZ_FQZS01000007.1"/>
</dbReference>
<comment type="catalytic activity">
    <reaction evidence="8 10">
        <text>dITP + H2O = dIMP + diphosphate + H(+)</text>
        <dbReference type="Rhea" id="RHEA:28342"/>
        <dbReference type="ChEBI" id="CHEBI:15377"/>
        <dbReference type="ChEBI" id="CHEBI:15378"/>
        <dbReference type="ChEBI" id="CHEBI:33019"/>
        <dbReference type="ChEBI" id="CHEBI:61194"/>
        <dbReference type="ChEBI" id="CHEBI:61382"/>
        <dbReference type="EC" id="3.6.1.66"/>
    </reaction>
</comment>
<evidence type="ECO:0000256" key="8">
    <source>
        <dbReference type="ARBA" id="ARBA00051875"/>
    </source>
</evidence>
<dbReference type="GO" id="GO:0036220">
    <property type="term" value="F:ITP diphosphatase activity"/>
    <property type="evidence" value="ECO:0007669"/>
    <property type="project" value="UniProtKB-UniRule"/>
</dbReference>
<dbReference type="GO" id="GO:0046872">
    <property type="term" value="F:metal ion binding"/>
    <property type="evidence" value="ECO:0007669"/>
    <property type="project" value="UniProtKB-KW"/>
</dbReference>
<dbReference type="GO" id="GO:0017111">
    <property type="term" value="F:ribonucleoside triphosphate phosphatase activity"/>
    <property type="evidence" value="ECO:0007669"/>
    <property type="project" value="InterPro"/>
</dbReference>
<feature type="binding site" evidence="10">
    <location>
        <position position="40"/>
    </location>
    <ligand>
        <name>Mg(2+)</name>
        <dbReference type="ChEBI" id="CHEBI:18420"/>
    </ligand>
</feature>
<comment type="subunit">
    <text evidence="2 10">Homodimer.</text>
</comment>
<feature type="binding site" evidence="10">
    <location>
        <position position="70"/>
    </location>
    <ligand>
        <name>substrate</name>
    </ligand>
</feature>
<dbReference type="PANTHER" id="PTHR11067:SF9">
    <property type="entry name" value="INOSINE TRIPHOSPHATE PYROPHOSPHATASE"/>
    <property type="match status" value="1"/>
</dbReference>
<comment type="catalytic activity">
    <reaction evidence="9 10">
        <text>XTP + H2O = XMP + diphosphate + H(+)</text>
        <dbReference type="Rhea" id="RHEA:28610"/>
        <dbReference type="ChEBI" id="CHEBI:15377"/>
        <dbReference type="ChEBI" id="CHEBI:15378"/>
        <dbReference type="ChEBI" id="CHEBI:33019"/>
        <dbReference type="ChEBI" id="CHEBI:57464"/>
        <dbReference type="ChEBI" id="CHEBI:61314"/>
        <dbReference type="EC" id="3.6.1.66"/>
    </reaction>
</comment>
<dbReference type="NCBIfam" id="NF011397">
    <property type="entry name" value="PRK14822.1"/>
    <property type="match status" value="1"/>
</dbReference>
<dbReference type="HAMAP" id="MF_01405">
    <property type="entry name" value="Non_canon_purine_NTPase"/>
    <property type="match status" value="1"/>
</dbReference>
<evidence type="ECO:0000256" key="6">
    <source>
        <dbReference type="ARBA" id="ARBA00022842"/>
    </source>
</evidence>
<keyword evidence="7 10" id="KW-0546">Nucleotide metabolism</keyword>
<gene>
    <name evidence="12" type="ORF">SAMN02745176_01283</name>
</gene>
<feature type="binding site" evidence="10">
    <location>
        <begin position="154"/>
        <end position="157"/>
    </location>
    <ligand>
        <name>substrate</name>
    </ligand>
</feature>
<keyword evidence="3 10" id="KW-0479">Metal-binding</keyword>
<feature type="binding site" evidence="10">
    <location>
        <position position="177"/>
    </location>
    <ligand>
        <name>substrate</name>
    </ligand>
</feature>
<evidence type="ECO:0000256" key="11">
    <source>
        <dbReference type="RuleBase" id="RU003781"/>
    </source>
</evidence>
<dbReference type="GO" id="GO:0035870">
    <property type="term" value="F:dITP diphosphatase activity"/>
    <property type="evidence" value="ECO:0007669"/>
    <property type="project" value="UniProtKB-UniRule"/>
</dbReference>
<protein>
    <recommendedName>
        <fullName evidence="10">dITP/XTP pyrophosphatase</fullName>
        <ecNumber evidence="10">3.6.1.66</ecNumber>
    </recommendedName>
    <alternativeName>
        <fullName evidence="10">Non-canonical purine NTP pyrophosphatase</fullName>
    </alternativeName>
    <alternativeName>
        <fullName evidence="10">Non-standard purine NTP pyrophosphatase</fullName>
    </alternativeName>
    <alternativeName>
        <fullName evidence="10">Nucleoside-triphosphate diphosphatase</fullName>
    </alternativeName>
    <alternativeName>
        <fullName evidence="10">Nucleoside-triphosphate pyrophosphatase</fullName>
        <shortName evidence="10">NTPase</shortName>
    </alternativeName>
</protein>
<dbReference type="FunFam" id="3.90.950.10:FF:000001">
    <property type="entry name" value="dITP/XTP pyrophosphatase"/>
    <property type="match status" value="1"/>
</dbReference>
<evidence type="ECO:0000256" key="3">
    <source>
        <dbReference type="ARBA" id="ARBA00022723"/>
    </source>
</evidence>
<evidence type="ECO:0000256" key="4">
    <source>
        <dbReference type="ARBA" id="ARBA00022741"/>
    </source>
</evidence>
<comment type="cofactor">
    <cofactor evidence="10">
        <name>Mg(2+)</name>
        <dbReference type="ChEBI" id="CHEBI:18420"/>
    </cofactor>
    <text evidence="10">Binds 1 Mg(2+) ion per subunit.</text>
</comment>
<dbReference type="GO" id="GO:0009117">
    <property type="term" value="P:nucleotide metabolic process"/>
    <property type="evidence" value="ECO:0007669"/>
    <property type="project" value="UniProtKB-KW"/>
</dbReference>
<sequence>MEVVAATNNQHKLDEIRDILKDMGYKVLSLKDVGIKIDIEENGTTFRENALIKAREIWRLTGKASIADDSGLEVFVLNGEPGVYSARYAGVPGDEKDRANNKKLLENMKDIPENKRQARFVSSIAFIFPDGKEIVTEGYVYGTIGFKEKGENGFGYDPLFIVDGLDKTMAELTSEEKNKISHRANALKELKKMLNQ</sequence>
<dbReference type="InterPro" id="IPR002637">
    <property type="entry name" value="RdgB/HAM1"/>
</dbReference>
<keyword evidence="5 10" id="KW-0378">Hydrolase</keyword>
<evidence type="ECO:0000256" key="9">
    <source>
        <dbReference type="ARBA" id="ARBA00052017"/>
    </source>
</evidence>
<dbReference type="Pfam" id="PF01725">
    <property type="entry name" value="Ham1p_like"/>
    <property type="match status" value="1"/>
</dbReference>
<dbReference type="GO" id="GO:0009146">
    <property type="term" value="P:purine nucleoside triphosphate catabolic process"/>
    <property type="evidence" value="ECO:0007669"/>
    <property type="project" value="UniProtKB-UniRule"/>
</dbReference>
<evidence type="ECO:0000256" key="1">
    <source>
        <dbReference type="ARBA" id="ARBA00008023"/>
    </source>
</evidence>
<dbReference type="CDD" id="cd00515">
    <property type="entry name" value="HAM1"/>
    <property type="match status" value="1"/>
</dbReference>
<evidence type="ECO:0000256" key="2">
    <source>
        <dbReference type="ARBA" id="ARBA00011738"/>
    </source>
</evidence>
<keyword evidence="6 10" id="KW-0460">Magnesium</keyword>
<organism evidence="12 13">
    <name type="scientific">Lutispora thermophila DSM 19022</name>
    <dbReference type="NCBI Taxonomy" id="1122184"/>
    <lineage>
        <taxon>Bacteria</taxon>
        <taxon>Bacillati</taxon>
        <taxon>Bacillota</taxon>
        <taxon>Clostridia</taxon>
        <taxon>Lutisporales</taxon>
        <taxon>Lutisporaceae</taxon>
        <taxon>Lutispora</taxon>
    </lineage>
</organism>
<dbReference type="NCBIfam" id="TIGR00042">
    <property type="entry name" value="RdgB/HAM1 family non-canonical purine NTP pyrophosphatase"/>
    <property type="match status" value="1"/>
</dbReference>
<dbReference type="EMBL" id="FQZS01000007">
    <property type="protein sequence ID" value="SHI76477.1"/>
    <property type="molecule type" value="Genomic_DNA"/>
</dbReference>
<evidence type="ECO:0000256" key="5">
    <source>
        <dbReference type="ARBA" id="ARBA00022801"/>
    </source>
</evidence>
<feature type="active site" description="Proton acceptor" evidence="10">
    <location>
        <position position="69"/>
    </location>
</feature>
<dbReference type="STRING" id="1122184.SAMN02745176_01283"/>
<dbReference type="InterPro" id="IPR029001">
    <property type="entry name" value="ITPase-like_fam"/>
</dbReference>
<dbReference type="Proteomes" id="UP000184442">
    <property type="component" value="Unassembled WGS sequence"/>
</dbReference>
<dbReference type="GO" id="GO:0000166">
    <property type="term" value="F:nucleotide binding"/>
    <property type="evidence" value="ECO:0007669"/>
    <property type="project" value="UniProtKB-KW"/>
</dbReference>
<name>A0A1M6DT93_9FIRM</name>
<feature type="binding site" evidence="10">
    <location>
        <begin position="182"/>
        <end position="183"/>
    </location>
    <ligand>
        <name>substrate</name>
    </ligand>
</feature>
<feature type="binding site" evidence="10">
    <location>
        <position position="69"/>
    </location>
    <ligand>
        <name>Mg(2+)</name>
        <dbReference type="ChEBI" id="CHEBI:18420"/>
    </ligand>
</feature>
<comment type="catalytic activity">
    <reaction evidence="10">
        <text>ITP + H2O = IMP + diphosphate + H(+)</text>
        <dbReference type="Rhea" id="RHEA:29399"/>
        <dbReference type="ChEBI" id="CHEBI:15377"/>
        <dbReference type="ChEBI" id="CHEBI:15378"/>
        <dbReference type="ChEBI" id="CHEBI:33019"/>
        <dbReference type="ChEBI" id="CHEBI:58053"/>
        <dbReference type="ChEBI" id="CHEBI:61402"/>
        <dbReference type="EC" id="3.6.1.66"/>
    </reaction>
</comment>
<dbReference type="InterPro" id="IPR020922">
    <property type="entry name" value="dITP/XTP_pyrophosphatase"/>
</dbReference>
<evidence type="ECO:0000256" key="10">
    <source>
        <dbReference type="HAMAP-Rule" id="MF_01405"/>
    </source>
</evidence>
<dbReference type="OrthoDB" id="9807456at2"/>
<dbReference type="GO" id="GO:0005829">
    <property type="term" value="C:cytosol"/>
    <property type="evidence" value="ECO:0007669"/>
    <property type="project" value="TreeGrafter"/>
</dbReference>
<dbReference type="EC" id="3.6.1.66" evidence="10"/>
<comment type="similarity">
    <text evidence="1 10 11">Belongs to the HAM1 NTPase family.</text>
</comment>
<proteinExistence type="inferred from homology"/>
<feature type="binding site" evidence="10">
    <location>
        <begin position="7"/>
        <end position="12"/>
    </location>
    <ligand>
        <name>substrate</name>
    </ligand>
</feature>
<keyword evidence="4 10" id="KW-0547">Nucleotide-binding</keyword>
<accession>A0A1M6DT93</accession>
<dbReference type="SUPFAM" id="SSF52972">
    <property type="entry name" value="ITPase-like"/>
    <property type="match status" value="1"/>
</dbReference>
<dbReference type="AlphaFoldDB" id="A0A1M6DT93"/>
<keyword evidence="13" id="KW-1185">Reference proteome</keyword>
<evidence type="ECO:0000313" key="12">
    <source>
        <dbReference type="EMBL" id="SHI76477.1"/>
    </source>
</evidence>
<reference evidence="12 13" key="1">
    <citation type="submission" date="2016-11" db="EMBL/GenBank/DDBJ databases">
        <authorList>
            <person name="Jaros S."/>
            <person name="Januszkiewicz K."/>
            <person name="Wedrychowicz H."/>
        </authorList>
    </citation>
    <scope>NUCLEOTIDE SEQUENCE [LARGE SCALE GENOMIC DNA]</scope>
    <source>
        <strain evidence="12 13">DSM 19022</strain>
    </source>
</reference>